<dbReference type="AlphaFoldDB" id="A0A2K2FL87"/>
<dbReference type="Gene3D" id="3.40.50.620">
    <property type="entry name" value="HUPs"/>
    <property type="match status" value="1"/>
</dbReference>
<evidence type="ECO:0000256" key="1">
    <source>
        <dbReference type="ARBA" id="ARBA00004496"/>
    </source>
</evidence>
<evidence type="ECO:0000256" key="9">
    <source>
        <dbReference type="ARBA" id="ARBA00049339"/>
    </source>
</evidence>
<dbReference type="KEGG" id="cthd:CDO33_09375"/>
<comment type="similarity">
    <text evidence="2 10 11">Belongs to the class-I aminoacyl-tRNA synthetase family.</text>
</comment>
<sequence length="566" mass="64548">MLNFKKAVADVLDNIIEPLDSQQIFDILELPPNPEMGDLALPCFKLSKIMRRSPVQIAQELAEKLQVSEYIDKVEAVSGYLNIFFIKSAFIKEVLESAIKEKDKYGSQDVGKGKTVVIDYSAPNIAKPFHVGHLRSTVIGNSLYKIFEFMGYNCVGVNHLGDWGTQFGKLIVAYKKWGSREKVEKDQIKELMALYVRFHDEAEKNPELDDEARAWFTKMERGDQEALELWKWFKDISLKEFDRVYKVLGVSFDSYAGESFYNDKMDATVEELKQKNLLKESEGAQIVDLEEYGMPPCIILKKDGSTLYATRDITAAIYRKNTYDFDKCIYVTGASQSLHFQQWFKVIELMGYPWAKNLIHVPFGIVSLGGEKLATRKGKVVLLEDILNEAIKKTREIIEEKSPNMENKDETAREIGVGAVIFSDLSNNRIKDVSFTWDEALNFDGETGPYVQYTHARTCSVLNKAGMEPSSEFNAELLSTKEEYQLVKTLYQFPEKVIQAMNDLEPSVITRYLVDVAQDFNRFYHEHSILVEDQELRKARLALVAATRITLSNGLKLIGLSAPERV</sequence>
<protein>
    <recommendedName>
        <fullName evidence="10">Arginine--tRNA ligase</fullName>
        <ecNumber evidence="10">6.1.1.19</ecNumber>
    </recommendedName>
    <alternativeName>
        <fullName evidence="10">Arginyl-tRNA synthetase</fullName>
        <shortName evidence="10">ArgRS</shortName>
    </alternativeName>
</protein>
<feature type="domain" description="Arginyl tRNA synthetase N-terminal" evidence="13">
    <location>
        <begin position="2"/>
        <end position="85"/>
    </location>
</feature>
<dbReference type="SUPFAM" id="SSF52374">
    <property type="entry name" value="Nucleotidylyl transferase"/>
    <property type="match status" value="1"/>
</dbReference>
<dbReference type="InterPro" id="IPR001278">
    <property type="entry name" value="Arg-tRNA-ligase"/>
</dbReference>
<accession>A0A2K2FL87</accession>
<dbReference type="HAMAP" id="MF_00123">
    <property type="entry name" value="Arg_tRNA_synth"/>
    <property type="match status" value="1"/>
</dbReference>
<name>A0A2K2FL87_9CLOT</name>
<keyword evidence="6 10" id="KW-0067">ATP-binding</keyword>
<evidence type="ECO:0000256" key="2">
    <source>
        <dbReference type="ARBA" id="ARBA00005594"/>
    </source>
</evidence>
<keyword evidence="5 10" id="KW-0547">Nucleotide-binding</keyword>
<dbReference type="InterPro" id="IPR036695">
    <property type="entry name" value="Arg-tRNA-synth_N_sf"/>
</dbReference>
<evidence type="ECO:0000256" key="8">
    <source>
        <dbReference type="ARBA" id="ARBA00023146"/>
    </source>
</evidence>
<evidence type="ECO:0000256" key="7">
    <source>
        <dbReference type="ARBA" id="ARBA00022917"/>
    </source>
</evidence>
<dbReference type="Pfam" id="PF05746">
    <property type="entry name" value="DALR_1"/>
    <property type="match status" value="1"/>
</dbReference>
<dbReference type="GO" id="GO:0004814">
    <property type="term" value="F:arginine-tRNA ligase activity"/>
    <property type="evidence" value="ECO:0007669"/>
    <property type="project" value="UniProtKB-UniRule"/>
</dbReference>
<comment type="catalytic activity">
    <reaction evidence="9 10">
        <text>tRNA(Arg) + L-arginine + ATP = L-arginyl-tRNA(Arg) + AMP + diphosphate</text>
        <dbReference type="Rhea" id="RHEA:20301"/>
        <dbReference type="Rhea" id="RHEA-COMP:9658"/>
        <dbReference type="Rhea" id="RHEA-COMP:9673"/>
        <dbReference type="ChEBI" id="CHEBI:30616"/>
        <dbReference type="ChEBI" id="CHEBI:32682"/>
        <dbReference type="ChEBI" id="CHEBI:33019"/>
        <dbReference type="ChEBI" id="CHEBI:78442"/>
        <dbReference type="ChEBI" id="CHEBI:78513"/>
        <dbReference type="ChEBI" id="CHEBI:456215"/>
        <dbReference type="EC" id="6.1.1.19"/>
    </reaction>
</comment>
<dbReference type="Gene3D" id="3.30.1360.70">
    <property type="entry name" value="Arginyl tRNA synthetase N-terminal domain"/>
    <property type="match status" value="1"/>
</dbReference>
<dbReference type="EMBL" id="NIOJ01000017">
    <property type="protein sequence ID" value="PNT99542.1"/>
    <property type="molecule type" value="Genomic_DNA"/>
</dbReference>
<dbReference type="PROSITE" id="PS00178">
    <property type="entry name" value="AA_TRNA_LIGASE_I"/>
    <property type="match status" value="1"/>
</dbReference>
<dbReference type="FunFam" id="1.10.730.10:FF:000008">
    <property type="entry name" value="Arginine--tRNA ligase"/>
    <property type="match status" value="1"/>
</dbReference>
<evidence type="ECO:0000256" key="4">
    <source>
        <dbReference type="ARBA" id="ARBA00022598"/>
    </source>
</evidence>
<keyword evidence="7 10" id="KW-0648">Protein biosynthesis</keyword>
<evidence type="ECO:0000259" key="13">
    <source>
        <dbReference type="SMART" id="SM01016"/>
    </source>
</evidence>
<dbReference type="Proteomes" id="UP000236151">
    <property type="component" value="Unassembled WGS sequence"/>
</dbReference>
<evidence type="ECO:0000313" key="14">
    <source>
        <dbReference type="EMBL" id="PNT99542.1"/>
    </source>
</evidence>
<dbReference type="Pfam" id="PF03485">
    <property type="entry name" value="Arg_tRNA_synt_N"/>
    <property type="match status" value="1"/>
</dbReference>
<feature type="short sequence motif" description="'HIGH' region" evidence="10">
    <location>
        <begin position="123"/>
        <end position="133"/>
    </location>
</feature>
<comment type="subunit">
    <text evidence="10">Monomer.</text>
</comment>
<dbReference type="CDD" id="cd00671">
    <property type="entry name" value="ArgRS_core"/>
    <property type="match status" value="1"/>
</dbReference>
<dbReference type="SMART" id="SM00836">
    <property type="entry name" value="DALR_1"/>
    <property type="match status" value="1"/>
</dbReference>
<dbReference type="InterPro" id="IPR009080">
    <property type="entry name" value="tRNAsynth_Ia_anticodon-bd"/>
</dbReference>
<dbReference type="OrthoDB" id="9805987at2"/>
<evidence type="ECO:0000256" key="6">
    <source>
        <dbReference type="ARBA" id="ARBA00022840"/>
    </source>
</evidence>
<dbReference type="SUPFAM" id="SSF47323">
    <property type="entry name" value="Anticodon-binding domain of a subclass of class I aminoacyl-tRNA synthetases"/>
    <property type="match status" value="1"/>
</dbReference>
<keyword evidence="3 10" id="KW-0963">Cytoplasm</keyword>
<dbReference type="InterPro" id="IPR035684">
    <property type="entry name" value="ArgRS_core"/>
</dbReference>
<evidence type="ECO:0000259" key="12">
    <source>
        <dbReference type="SMART" id="SM00836"/>
    </source>
</evidence>
<dbReference type="GO" id="GO:0005524">
    <property type="term" value="F:ATP binding"/>
    <property type="evidence" value="ECO:0007669"/>
    <property type="project" value="UniProtKB-UniRule"/>
</dbReference>
<evidence type="ECO:0000256" key="5">
    <source>
        <dbReference type="ARBA" id="ARBA00022741"/>
    </source>
</evidence>
<keyword evidence="8 10" id="KW-0030">Aminoacyl-tRNA synthetase</keyword>
<reference evidence="14 15" key="1">
    <citation type="submission" date="2017-06" db="EMBL/GenBank/DDBJ databases">
        <title>Investigating the central metabolism of Clostridium thermosuccinogenes.</title>
        <authorList>
            <person name="Koendjbiharie J.G."/>
            <person name="van Kranenburg R."/>
        </authorList>
    </citation>
    <scope>NUCLEOTIDE SEQUENCE [LARGE SCALE GENOMIC DNA]</scope>
    <source>
        <strain evidence="14 15">DSM 5806</strain>
    </source>
</reference>
<dbReference type="PANTHER" id="PTHR11956:SF5">
    <property type="entry name" value="ARGININE--TRNA LIGASE, CYTOPLASMIC"/>
    <property type="match status" value="1"/>
</dbReference>
<dbReference type="SUPFAM" id="SSF55190">
    <property type="entry name" value="Arginyl-tRNA synthetase (ArgRS), N-terminal 'additional' domain"/>
    <property type="match status" value="1"/>
</dbReference>
<dbReference type="CDD" id="cd07956">
    <property type="entry name" value="Anticodon_Ia_Arg"/>
    <property type="match status" value="1"/>
</dbReference>
<comment type="subcellular location">
    <subcellularLocation>
        <location evidence="1 10">Cytoplasm</location>
    </subcellularLocation>
</comment>
<dbReference type="PRINTS" id="PR01038">
    <property type="entry name" value="TRNASYNTHARG"/>
</dbReference>
<gene>
    <name evidence="10" type="primary">argS</name>
    <name evidence="14" type="ORF">CDQ84_08135</name>
</gene>
<dbReference type="RefSeq" id="WP_103081239.1">
    <property type="nucleotide sequence ID" value="NZ_CP021850.1"/>
</dbReference>
<dbReference type="GO" id="GO:0005737">
    <property type="term" value="C:cytoplasm"/>
    <property type="evidence" value="ECO:0007669"/>
    <property type="project" value="UniProtKB-SubCell"/>
</dbReference>
<organism evidence="14 15">
    <name type="scientific">Clostridium thermosuccinogenes</name>
    <dbReference type="NCBI Taxonomy" id="84032"/>
    <lineage>
        <taxon>Bacteria</taxon>
        <taxon>Bacillati</taxon>
        <taxon>Bacillota</taxon>
        <taxon>Clostridia</taxon>
        <taxon>Eubacteriales</taxon>
        <taxon>Clostridiaceae</taxon>
        <taxon>Clostridium</taxon>
    </lineage>
</organism>
<dbReference type="NCBIfam" id="TIGR00456">
    <property type="entry name" value="argS"/>
    <property type="match status" value="1"/>
</dbReference>
<dbReference type="SMART" id="SM01016">
    <property type="entry name" value="Arg_tRNA_synt_N"/>
    <property type="match status" value="1"/>
</dbReference>
<evidence type="ECO:0000256" key="11">
    <source>
        <dbReference type="RuleBase" id="RU363038"/>
    </source>
</evidence>
<dbReference type="PANTHER" id="PTHR11956">
    <property type="entry name" value="ARGINYL-TRNA SYNTHETASE"/>
    <property type="match status" value="1"/>
</dbReference>
<evidence type="ECO:0000256" key="3">
    <source>
        <dbReference type="ARBA" id="ARBA00022490"/>
    </source>
</evidence>
<dbReference type="InterPro" id="IPR005148">
    <property type="entry name" value="Arg-tRNA-synth_N"/>
</dbReference>
<dbReference type="Pfam" id="PF00750">
    <property type="entry name" value="tRNA-synt_1d"/>
    <property type="match status" value="1"/>
</dbReference>
<evidence type="ECO:0000313" key="15">
    <source>
        <dbReference type="Proteomes" id="UP000236151"/>
    </source>
</evidence>
<feature type="domain" description="DALR anticodon binding" evidence="12">
    <location>
        <begin position="451"/>
        <end position="566"/>
    </location>
</feature>
<keyword evidence="4 10" id="KW-0436">Ligase</keyword>
<dbReference type="GO" id="GO:0006420">
    <property type="term" value="P:arginyl-tRNA aminoacylation"/>
    <property type="evidence" value="ECO:0007669"/>
    <property type="project" value="UniProtKB-UniRule"/>
</dbReference>
<dbReference type="InterPro" id="IPR008909">
    <property type="entry name" value="DALR_anticod-bd"/>
</dbReference>
<dbReference type="Gene3D" id="1.10.730.10">
    <property type="entry name" value="Isoleucyl-tRNA Synthetase, Domain 1"/>
    <property type="match status" value="1"/>
</dbReference>
<dbReference type="FunFam" id="3.40.50.620:FF:000116">
    <property type="entry name" value="Arginine--tRNA ligase"/>
    <property type="match status" value="1"/>
</dbReference>
<proteinExistence type="inferred from homology"/>
<evidence type="ECO:0000256" key="10">
    <source>
        <dbReference type="HAMAP-Rule" id="MF_00123"/>
    </source>
</evidence>
<comment type="caution">
    <text evidence="14">The sequence shown here is derived from an EMBL/GenBank/DDBJ whole genome shotgun (WGS) entry which is preliminary data.</text>
</comment>
<dbReference type="InterPro" id="IPR001412">
    <property type="entry name" value="aa-tRNA-synth_I_CS"/>
</dbReference>
<dbReference type="EC" id="6.1.1.19" evidence="10"/>
<dbReference type="InterPro" id="IPR014729">
    <property type="entry name" value="Rossmann-like_a/b/a_fold"/>
</dbReference>
<keyword evidence="15" id="KW-1185">Reference proteome</keyword>